<gene>
    <name evidence="1" type="ORF">Tcan_10024</name>
</gene>
<organism evidence="1 2">
    <name type="scientific">Toxocara canis</name>
    <name type="common">Canine roundworm</name>
    <dbReference type="NCBI Taxonomy" id="6265"/>
    <lineage>
        <taxon>Eukaryota</taxon>
        <taxon>Metazoa</taxon>
        <taxon>Ecdysozoa</taxon>
        <taxon>Nematoda</taxon>
        <taxon>Chromadorea</taxon>
        <taxon>Rhabditida</taxon>
        <taxon>Spirurina</taxon>
        <taxon>Ascaridomorpha</taxon>
        <taxon>Ascaridoidea</taxon>
        <taxon>Toxocaridae</taxon>
        <taxon>Toxocara</taxon>
    </lineage>
</organism>
<dbReference type="Proteomes" id="UP000031036">
    <property type="component" value="Unassembled WGS sequence"/>
</dbReference>
<comment type="caution">
    <text evidence="1">The sequence shown here is derived from an EMBL/GenBank/DDBJ whole genome shotgun (WGS) entry which is preliminary data.</text>
</comment>
<evidence type="ECO:0000313" key="2">
    <source>
        <dbReference type="Proteomes" id="UP000031036"/>
    </source>
</evidence>
<sequence>MEGFAYARIWKNVDALGAASSIYCSNKHPVLSDQVLFNPTFFSRPEITLRYCALSADVMRLKIL</sequence>
<protein>
    <submittedName>
        <fullName evidence="1">Uncharacterized protein</fullName>
    </submittedName>
</protein>
<name>A0A0B2W3M6_TOXCA</name>
<accession>A0A0B2W3M6</accession>
<reference evidence="1 2" key="1">
    <citation type="submission" date="2014-11" db="EMBL/GenBank/DDBJ databases">
        <title>Genetic blueprint of the zoonotic pathogen Toxocara canis.</title>
        <authorList>
            <person name="Zhu X.-Q."/>
            <person name="Korhonen P.K."/>
            <person name="Cai H."/>
            <person name="Young N.D."/>
            <person name="Nejsum P."/>
            <person name="von Samson-Himmelstjerna G."/>
            <person name="Boag P.R."/>
            <person name="Tan P."/>
            <person name="Li Q."/>
            <person name="Min J."/>
            <person name="Yang Y."/>
            <person name="Wang X."/>
            <person name="Fang X."/>
            <person name="Hall R.S."/>
            <person name="Hofmann A."/>
            <person name="Sternberg P.W."/>
            <person name="Jex A.R."/>
            <person name="Gasser R.B."/>
        </authorList>
    </citation>
    <scope>NUCLEOTIDE SEQUENCE [LARGE SCALE GENOMIC DNA]</scope>
    <source>
        <strain evidence="1">PN_DK_2014</strain>
    </source>
</reference>
<dbReference type="EMBL" id="JPKZ01000334">
    <property type="protein sequence ID" value="KHN87775.1"/>
    <property type="molecule type" value="Genomic_DNA"/>
</dbReference>
<dbReference type="AlphaFoldDB" id="A0A0B2W3M6"/>
<evidence type="ECO:0000313" key="1">
    <source>
        <dbReference type="EMBL" id="KHN87775.1"/>
    </source>
</evidence>
<proteinExistence type="predicted"/>
<keyword evidence="2" id="KW-1185">Reference proteome</keyword>